<evidence type="ECO:0000256" key="2">
    <source>
        <dbReference type="SAM" id="Phobius"/>
    </source>
</evidence>
<evidence type="ECO:0000256" key="1">
    <source>
        <dbReference type="SAM" id="MobiDB-lite"/>
    </source>
</evidence>
<keyword evidence="5" id="KW-1185">Reference proteome</keyword>
<evidence type="ECO:0000313" key="5">
    <source>
        <dbReference type="Proteomes" id="UP001210231"/>
    </source>
</evidence>
<feature type="transmembrane region" description="Helical" evidence="2">
    <location>
        <begin position="42"/>
        <end position="61"/>
    </location>
</feature>
<dbReference type="EMBL" id="JAQGEF010000004">
    <property type="protein sequence ID" value="MDA3614159.1"/>
    <property type="molecule type" value="Genomic_DNA"/>
</dbReference>
<name>A0ABT4UHR6_9BACT</name>
<feature type="region of interest" description="Disordered" evidence="1">
    <location>
        <begin position="83"/>
        <end position="220"/>
    </location>
</feature>
<feature type="compositionally biased region" description="Polar residues" evidence="1">
    <location>
        <begin position="91"/>
        <end position="107"/>
    </location>
</feature>
<dbReference type="Proteomes" id="UP001210231">
    <property type="component" value="Unassembled WGS sequence"/>
</dbReference>
<evidence type="ECO:0000313" key="4">
    <source>
        <dbReference type="EMBL" id="MDA3614159.1"/>
    </source>
</evidence>
<keyword evidence="2" id="KW-0812">Transmembrane</keyword>
<keyword evidence="2" id="KW-1133">Transmembrane helix</keyword>
<sequence length="537" mass="60676">MSQNNLFDELIKNKALNFDADVPADMWERIHLQKKKKKRIGFWWFLIPTVAVIGASVFWLYDLKKGTMTATANVSGMDSYVPANMPDAESENSSFESHEQNINNSVPENKHRENSIAAEDGDKSSESLVSGQEKRQQSGSEIEPSPMTFNKDNSISAKGKRDNVNYYKNNPVNNTARFSRKRYHKNNSDKAVFLDQSKDRDLANDKQKLSDNSISKGNIGEPLSYKEIKSAEALSEPVYPEILQANVDSTHQDLNTNTQNSNSGIATFKEALSADTSVNEEEPVIRIEAKEKQSKSMYLEANFSLYNTLTRDNGLLRINREFNNPILKSKFISDEVQTNIHSGFSAGIMIKKQFGRNLKLGAGFSYSQLHEKISIRGKDSTTMAYIVDRLNSSGTGLYKDTLYQVVTGTRKIRAENASYIYSIPVFAEYMILSKNKWTFSLNGGLYFNYMMYQNSLTGEVQSIFPEGARQLNNVKGIGLDGHLGLRLSYNIWQRVGVYIEPNARMNLVQMKDGVFLNTKSLERIGIMFGTNIRLNKK</sequence>
<feature type="compositionally biased region" description="Low complexity" evidence="1">
    <location>
        <begin position="164"/>
        <end position="174"/>
    </location>
</feature>
<comment type="caution">
    <text evidence="4">The sequence shown here is derived from an EMBL/GenBank/DDBJ whole genome shotgun (WGS) entry which is preliminary data.</text>
</comment>
<protein>
    <submittedName>
        <fullName evidence="4">Outer membrane beta-barrel protein</fullName>
    </submittedName>
</protein>
<feature type="domain" description="Outer membrane protein beta-barrel" evidence="3">
    <location>
        <begin position="321"/>
        <end position="491"/>
    </location>
</feature>
<feature type="compositionally biased region" description="Basic and acidic residues" evidence="1">
    <location>
        <begin position="196"/>
        <end position="209"/>
    </location>
</feature>
<organism evidence="4 5">
    <name type="scientific">Polluticaenibacter yanchengensis</name>
    <dbReference type="NCBI Taxonomy" id="3014562"/>
    <lineage>
        <taxon>Bacteria</taxon>
        <taxon>Pseudomonadati</taxon>
        <taxon>Bacteroidota</taxon>
        <taxon>Chitinophagia</taxon>
        <taxon>Chitinophagales</taxon>
        <taxon>Chitinophagaceae</taxon>
        <taxon>Polluticaenibacter</taxon>
    </lineage>
</organism>
<reference evidence="4 5" key="1">
    <citation type="submission" date="2022-12" db="EMBL/GenBank/DDBJ databases">
        <title>Chitinophagaceae gen. sp. nov., a new member of the family Chitinophagaceae, isolated from soil in a chemical factory.</title>
        <authorList>
            <person name="Ke Z."/>
        </authorList>
    </citation>
    <scope>NUCLEOTIDE SEQUENCE [LARGE SCALE GENOMIC DNA]</scope>
    <source>
        <strain evidence="4 5">LY-5</strain>
    </source>
</reference>
<dbReference type="RefSeq" id="WP_407030485.1">
    <property type="nucleotide sequence ID" value="NZ_JAQGEF010000004.1"/>
</dbReference>
<accession>A0ABT4UHR6</accession>
<gene>
    <name evidence="4" type="ORF">O3P16_05030</name>
</gene>
<dbReference type="Pfam" id="PF13568">
    <property type="entry name" value="OMP_b-brl_2"/>
    <property type="match status" value="1"/>
</dbReference>
<dbReference type="InterPro" id="IPR025665">
    <property type="entry name" value="Beta-barrel_OMP_2"/>
</dbReference>
<feature type="compositionally biased region" description="Polar residues" evidence="1">
    <location>
        <begin position="147"/>
        <end position="156"/>
    </location>
</feature>
<proteinExistence type="predicted"/>
<evidence type="ECO:0000259" key="3">
    <source>
        <dbReference type="Pfam" id="PF13568"/>
    </source>
</evidence>
<keyword evidence="2" id="KW-0472">Membrane</keyword>
<feature type="compositionally biased region" description="Basic and acidic residues" evidence="1">
    <location>
        <begin position="108"/>
        <end position="125"/>
    </location>
</feature>